<keyword evidence="1" id="KW-0328">Glycosyltransferase</keyword>
<evidence type="ECO:0000259" key="5">
    <source>
        <dbReference type="Pfam" id="PF13439"/>
    </source>
</evidence>
<feature type="domain" description="Glycosyl transferase family 1" evidence="4">
    <location>
        <begin position="205"/>
        <end position="342"/>
    </location>
</feature>
<reference evidence="6" key="1">
    <citation type="submission" date="2021-02" db="EMBL/GenBank/DDBJ databases">
        <title>Sequencing the genomes of 1000 actinobacteria strains.</title>
        <authorList>
            <person name="Klenk H.-P."/>
        </authorList>
    </citation>
    <scope>NUCLEOTIDE SEQUENCE</scope>
    <source>
        <strain evidence="6">DSM 22850</strain>
    </source>
</reference>
<dbReference type="GO" id="GO:0016757">
    <property type="term" value="F:glycosyltransferase activity"/>
    <property type="evidence" value="ECO:0007669"/>
    <property type="project" value="UniProtKB-KW"/>
</dbReference>
<feature type="compositionally biased region" description="Polar residues" evidence="3">
    <location>
        <begin position="351"/>
        <end position="360"/>
    </location>
</feature>
<evidence type="ECO:0000313" key="6">
    <source>
        <dbReference type="EMBL" id="MBP1326218.1"/>
    </source>
</evidence>
<dbReference type="InterPro" id="IPR028098">
    <property type="entry name" value="Glyco_trans_4-like_N"/>
</dbReference>
<accession>A0A940PSY6</accession>
<dbReference type="PANTHER" id="PTHR46401:SF2">
    <property type="entry name" value="GLYCOSYLTRANSFERASE WBBK-RELATED"/>
    <property type="match status" value="1"/>
</dbReference>
<evidence type="ECO:0000256" key="3">
    <source>
        <dbReference type="SAM" id="MobiDB-lite"/>
    </source>
</evidence>
<comment type="caution">
    <text evidence="6">The sequence shown here is derived from an EMBL/GenBank/DDBJ whole genome shotgun (WGS) entry which is preliminary data.</text>
</comment>
<protein>
    <submittedName>
        <fullName evidence="6">Glycosyltransferase involved in cell wall biosynthesis</fullName>
    </submittedName>
</protein>
<evidence type="ECO:0000256" key="2">
    <source>
        <dbReference type="ARBA" id="ARBA00022679"/>
    </source>
</evidence>
<feature type="domain" description="Glycosyltransferase subfamily 4-like N-terminal" evidence="5">
    <location>
        <begin position="13"/>
        <end position="180"/>
    </location>
</feature>
<evidence type="ECO:0000259" key="4">
    <source>
        <dbReference type="Pfam" id="PF00534"/>
    </source>
</evidence>
<name>A0A940PSY6_9MICO</name>
<evidence type="ECO:0000313" key="7">
    <source>
        <dbReference type="Proteomes" id="UP000675163"/>
    </source>
</evidence>
<dbReference type="Proteomes" id="UP000675163">
    <property type="component" value="Unassembled WGS sequence"/>
</dbReference>
<dbReference type="Gene3D" id="3.40.50.2000">
    <property type="entry name" value="Glycogen Phosphorylase B"/>
    <property type="match status" value="2"/>
</dbReference>
<gene>
    <name evidence="6" type="ORF">JOF28_001450</name>
</gene>
<keyword evidence="2" id="KW-0808">Transferase</keyword>
<dbReference type="InterPro" id="IPR001296">
    <property type="entry name" value="Glyco_trans_1"/>
</dbReference>
<dbReference type="RefSeq" id="WP_209705164.1">
    <property type="nucleotide sequence ID" value="NZ_JAFIDA010000001.1"/>
</dbReference>
<keyword evidence="7" id="KW-1185">Reference proteome</keyword>
<dbReference type="AlphaFoldDB" id="A0A940PSY6"/>
<dbReference type="Pfam" id="PF00534">
    <property type="entry name" value="Glycos_transf_1"/>
    <property type="match status" value="1"/>
</dbReference>
<proteinExistence type="predicted"/>
<dbReference type="EMBL" id="JAFIDA010000001">
    <property type="protein sequence ID" value="MBP1326218.1"/>
    <property type="molecule type" value="Genomic_DNA"/>
</dbReference>
<dbReference type="SUPFAM" id="SSF53756">
    <property type="entry name" value="UDP-Glycosyltransferase/glycogen phosphorylase"/>
    <property type="match status" value="1"/>
</dbReference>
<dbReference type="GO" id="GO:0009103">
    <property type="term" value="P:lipopolysaccharide biosynthetic process"/>
    <property type="evidence" value="ECO:0007669"/>
    <property type="project" value="TreeGrafter"/>
</dbReference>
<evidence type="ECO:0000256" key="1">
    <source>
        <dbReference type="ARBA" id="ARBA00022676"/>
    </source>
</evidence>
<sequence length="401" mass="43872">MAGLIAQDWVEPYGGAEKVLAALIEVLPEADLACLWNDDPRWDAQLRVRESWLARSPMRGRKAFSLPLMSATWRGQWRSVQPDWVVTSSYVFAHHLSTVFPDVPRFNYVHSPARYLWAAEHDRRGSNPLLGPASAVLRGIDQRAASHNGEIAANSAFIRERIQRAWGRDATVIYPPVDVSTIASEAHWADRLTAAEADLLESLPENEFLLAGSRMVPYKGHAQVVAMGEALGVPVVLTGSGPEEERLREQARGSSTPVFFLGKVSDELLRALYQRALAFVFPPVEDFGIMPVEAMAAGCPVIANRLGGAAESVVDGVTGALIDTADPKSWAAAVDRATSTDRSAVRARALESTSPGSTNGCGHGSRPVSTVPNPTTAMWRREAYCHERRITPDRERRHPLL</sequence>
<organism evidence="6 7">
    <name type="scientific">Leucobacter exalbidus</name>
    <dbReference type="NCBI Taxonomy" id="662960"/>
    <lineage>
        <taxon>Bacteria</taxon>
        <taxon>Bacillati</taxon>
        <taxon>Actinomycetota</taxon>
        <taxon>Actinomycetes</taxon>
        <taxon>Micrococcales</taxon>
        <taxon>Microbacteriaceae</taxon>
        <taxon>Leucobacter</taxon>
    </lineage>
</organism>
<feature type="region of interest" description="Disordered" evidence="3">
    <location>
        <begin position="349"/>
        <end position="374"/>
    </location>
</feature>
<dbReference type="PANTHER" id="PTHR46401">
    <property type="entry name" value="GLYCOSYLTRANSFERASE WBBK-RELATED"/>
    <property type="match status" value="1"/>
</dbReference>
<dbReference type="Pfam" id="PF13439">
    <property type="entry name" value="Glyco_transf_4"/>
    <property type="match status" value="1"/>
</dbReference>